<proteinExistence type="predicted"/>
<keyword evidence="2" id="KW-1185">Reference proteome</keyword>
<protein>
    <submittedName>
        <fullName evidence="1">Uncharacterized protein</fullName>
    </submittedName>
</protein>
<sequence>MLQGASTNMLLNVQCFGQDLRFWAVFLTIISSYANGKYKTKSRTALPISVVSELTMNLLLPQGWIATGRHEKAVVLDILAPRCFRDPARVVQPWESGGLRKCKVRNKGGPERVVSRSCNAAFTGCSGRRTRCQAERCNRFSWCACALSARSLQCLLSPDPRLMCCGVRLVCFYVYLDQSSSTRKKGFRAKMDMARAAGDVPASGRRRQSRSGCGGRSTRLVIPSFLRRVSRQLRCGGSAGGRSVSHGCAGRGQLYATAGLGGHVSEY</sequence>
<dbReference type="AlphaFoldDB" id="A0A4C1Z6R7"/>
<evidence type="ECO:0000313" key="1">
    <source>
        <dbReference type="EMBL" id="GBP84296.1"/>
    </source>
</evidence>
<comment type="caution">
    <text evidence="1">The sequence shown here is derived from an EMBL/GenBank/DDBJ whole genome shotgun (WGS) entry which is preliminary data.</text>
</comment>
<gene>
    <name evidence="1" type="ORF">EVAR_56981_1</name>
</gene>
<dbReference type="EMBL" id="BGZK01001669">
    <property type="protein sequence ID" value="GBP84296.1"/>
    <property type="molecule type" value="Genomic_DNA"/>
</dbReference>
<reference evidence="1 2" key="1">
    <citation type="journal article" date="2019" name="Commun. Biol.">
        <title>The bagworm genome reveals a unique fibroin gene that provides high tensile strength.</title>
        <authorList>
            <person name="Kono N."/>
            <person name="Nakamura H."/>
            <person name="Ohtoshi R."/>
            <person name="Tomita M."/>
            <person name="Numata K."/>
            <person name="Arakawa K."/>
        </authorList>
    </citation>
    <scope>NUCLEOTIDE SEQUENCE [LARGE SCALE GENOMIC DNA]</scope>
</reference>
<accession>A0A4C1Z6R7</accession>
<organism evidence="1 2">
    <name type="scientific">Eumeta variegata</name>
    <name type="common">Bagworm moth</name>
    <name type="synonym">Eumeta japonica</name>
    <dbReference type="NCBI Taxonomy" id="151549"/>
    <lineage>
        <taxon>Eukaryota</taxon>
        <taxon>Metazoa</taxon>
        <taxon>Ecdysozoa</taxon>
        <taxon>Arthropoda</taxon>
        <taxon>Hexapoda</taxon>
        <taxon>Insecta</taxon>
        <taxon>Pterygota</taxon>
        <taxon>Neoptera</taxon>
        <taxon>Endopterygota</taxon>
        <taxon>Lepidoptera</taxon>
        <taxon>Glossata</taxon>
        <taxon>Ditrysia</taxon>
        <taxon>Tineoidea</taxon>
        <taxon>Psychidae</taxon>
        <taxon>Oiketicinae</taxon>
        <taxon>Eumeta</taxon>
    </lineage>
</organism>
<dbReference type="Proteomes" id="UP000299102">
    <property type="component" value="Unassembled WGS sequence"/>
</dbReference>
<name>A0A4C1Z6R7_EUMVA</name>
<evidence type="ECO:0000313" key="2">
    <source>
        <dbReference type="Proteomes" id="UP000299102"/>
    </source>
</evidence>